<sequence>MLVTISIIAIISGIVLISFPTFASTIVLENLTHEIALVVRQAQVYGIGIKQALGGGFPSYGAHFDTSEPAQVIFFADTYPPAVGSTPAGDGVYTNDDNGTQTSYEDIIVERFLIQRGNTISGLCFDTSCTLADTIDITFTRPNPTAHIWANSAGDRGSAKITVSPPDGSVIGNRFIYVSLTGQIAVTSE</sequence>
<evidence type="ECO:0000313" key="2">
    <source>
        <dbReference type="Proteomes" id="UP000178099"/>
    </source>
</evidence>
<proteinExistence type="predicted"/>
<organism evidence="1 2">
    <name type="scientific">Candidatus Lloydbacteria bacterium RIFCSPHIGHO2_02_FULL_51_22</name>
    <dbReference type="NCBI Taxonomy" id="1798663"/>
    <lineage>
        <taxon>Bacteria</taxon>
        <taxon>Candidatus Lloydiibacteriota</taxon>
    </lineage>
</organism>
<dbReference type="EMBL" id="MHLN01000036">
    <property type="protein sequence ID" value="OGZ10586.1"/>
    <property type="molecule type" value="Genomic_DNA"/>
</dbReference>
<protein>
    <recommendedName>
        <fullName evidence="3">General secretion pathway GspH domain-containing protein</fullName>
    </recommendedName>
</protein>
<reference evidence="1 2" key="1">
    <citation type="journal article" date="2016" name="Nat. Commun.">
        <title>Thousands of microbial genomes shed light on interconnected biogeochemical processes in an aquifer system.</title>
        <authorList>
            <person name="Anantharaman K."/>
            <person name="Brown C.T."/>
            <person name="Hug L.A."/>
            <person name="Sharon I."/>
            <person name="Castelle C.J."/>
            <person name="Probst A.J."/>
            <person name="Thomas B.C."/>
            <person name="Singh A."/>
            <person name="Wilkins M.J."/>
            <person name="Karaoz U."/>
            <person name="Brodie E.L."/>
            <person name="Williams K.H."/>
            <person name="Hubbard S.S."/>
            <person name="Banfield J.F."/>
        </authorList>
    </citation>
    <scope>NUCLEOTIDE SEQUENCE [LARGE SCALE GENOMIC DNA]</scope>
</reference>
<name>A0A1G2DAE7_9BACT</name>
<gene>
    <name evidence="1" type="ORF">A3D67_01885</name>
</gene>
<comment type="caution">
    <text evidence="1">The sequence shown here is derived from an EMBL/GenBank/DDBJ whole genome shotgun (WGS) entry which is preliminary data.</text>
</comment>
<evidence type="ECO:0008006" key="3">
    <source>
        <dbReference type="Google" id="ProtNLM"/>
    </source>
</evidence>
<accession>A0A1G2DAE7</accession>
<dbReference type="AlphaFoldDB" id="A0A1G2DAE7"/>
<evidence type="ECO:0000313" key="1">
    <source>
        <dbReference type="EMBL" id="OGZ10586.1"/>
    </source>
</evidence>
<dbReference type="Proteomes" id="UP000178099">
    <property type="component" value="Unassembled WGS sequence"/>
</dbReference>